<dbReference type="EC" id="2.1.1.72" evidence="2"/>
<comment type="catalytic activity">
    <reaction evidence="6">
        <text>a 2'-deoxyadenosine in DNA + S-adenosyl-L-methionine = an N(6)-methyl-2'-deoxyadenosine in DNA + S-adenosyl-L-homocysteine + H(+)</text>
        <dbReference type="Rhea" id="RHEA:15197"/>
        <dbReference type="Rhea" id="RHEA-COMP:12418"/>
        <dbReference type="Rhea" id="RHEA-COMP:12419"/>
        <dbReference type="ChEBI" id="CHEBI:15378"/>
        <dbReference type="ChEBI" id="CHEBI:57856"/>
        <dbReference type="ChEBI" id="CHEBI:59789"/>
        <dbReference type="ChEBI" id="CHEBI:90615"/>
        <dbReference type="ChEBI" id="CHEBI:90616"/>
        <dbReference type="EC" id="2.1.1.72"/>
    </reaction>
</comment>
<dbReference type="Pfam" id="PF01555">
    <property type="entry name" value="N6_N4_Mtase"/>
    <property type="match status" value="1"/>
</dbReference>
<evidence type="ECO:0000256" key="4">
    <source>
        <dbReference type="ARBA" id="ARBA00022679"/>
    </source>
</evidence>
<dbReference type="Gene3D" id="3.40.50.150">
    <property type="entry name" value="Vaccinia Virus protein VP39"/>
    <property type="match status" value="1"/>
</dbReference>
<reference evidence="8 9" key="1">
    <citation type="submission" date="2016-06" db="EMBL/GenBank/DDBJ databases">
        <title>Draft genome of Moraxella lacunata CCUG 57757A.</title>
        <authorList>
            <person name="Salva-Serra F."/>
            <person name="Engstrom-Jakobsson H."/>
            <person name="Thorell K."/>
            <person name="Gonzales-Siles L."/>
            <person name="Karlsson R."/>
            <person name="Boulund F."/>
            <person name="Engstrand L."/>
            <person name="Kristiansson E."/>
            <person name="Moore E."/>
        </authorList>
    </citation>
    <scope>NUCLEOTIDE SEQUENCE [LARGE SCALE GENOMIC DNA]</scope>
    <source>
        <strain evidence="8 9">CCUG 57757A</strain>
    </source>
</reference>
<evidence type="ECO:0000256" key="6">
    <source>
        <dbReference type="ARBA" id="ARBA00047942"/>
    </source>
</evidence>
<dbReference type="InterPro" id="IPR029063">
    <property type="entry name" value="SAM-dependent_MTases_sf"/>
</dbReference>
<dbReference type="InterPro" id="IPR002295">
    <property type="entry name" value="N4/N6-MTase_EcoPI_Mod-like"/>
</dbReference>
<evidence type="ECO:0000256" key="5">
    <source>
        <dbReference type="ARBA" id="ARBA00022691"/>
    </source>
</evidence>
<evidence type="ECO:0000256" key="2">
    <source>
        <dbReference type="ARBA" id="ARBA00011900"/>
    </source>
</evidence>
<evidence type="ECO:0000256" key="1">
    <source>
        <dbReference type="ARBA" id="ARBA00006594"/>
    </source>
</evidence>
<organism evidence="8 9">
    <name type="scientific">Moraxella lacunata</name>
    <dbReference type="NCBI Taxonomy" id="477"/>
    <lineage>
        <taxon>Bacteria</taxon>
        <taxon>Pseudomonadati</taxon>
        <taxon>Pseudomonadota</taxon>
        <taxon>Gammaproteobacteria</taxon>
        <taxon>Moraxellales</taxon>
        <taxon>Moraxellaceae</taxon>
        <taxon>Moraxella</taxon>
    </lineage>
</organism>
<dbReference type="Proteomes" id="UP000092607">
    <property type="component" value="Unassembled WGS sequence"/>
</dbReference>
<dbReference type="InterPro" id="IPR002941">
    <property type="entry name" value="DNA_methylase_N4/N6"/>
</dbReference>
<keyword evidence="3" id="KW-0489">Methyltransferase</keyword>
<evidence type="ECO:0000313" key="8">
    <source>
        <dbReference type="EMBL" id="OBX59948.1"/>
    </source>
</evidence>
<name>A0A1B8PW41_MORLA</name>
<evidence type="ECO:0000313" key="9">
    <source>
        <dbReference type="Proteomes" id="UP000092607"/>
    </source>
</evidence>
<gene>
    <name evidence="8" type="ORF">A9309_10545</name>
</gene>
<dbReference type="GO" id="GO:0032259">
    <property type="term" value="P:methylation"/>
    <property type="evidence" value="ECO:0007669"/>
    <property type="project" value="UniProtKB-KW"/>
</dbReference>
<sequence length="676" mass="77384">MKQDFLDAGFTVIDGGCANHPLLDYLKEHYPMVICDNELDLMQLKTLLGLPIDDKINGYGLNFIGRNFARAKYQQETDKELVLNTAMSKDIDTTKNLVLKGDNLDSLKILKHYYKGKIKCIYIDPPYNTNGDEFIYPDKFDKEETEVLGLANLSEDDFARLDFSFKTKKSHNGWLSFMYPRLLLAQELLSDDGVIFISIDDNEQANLKLLCDDVFGEENFLSSISLKMKNVAGASGGGEDKKLKKNIEYLLIYVKNYEKFSSFKPAYKLFEIGNLVQLYKLENKSWKYTSVIVDYGTKEYITSTLDGSGDEIRIFLRNNYEILSVSELAKRDNIDESEVYIKYAKRIFQTAMPQSSIRPRVIEALKGMEFDTDLFSIEYIPKTGRNKGKVYEQFYKGDKFRLFSWLHDVSEEINGKLYKKEMEGTFWDLTSNMNNLSKEGSVPFDNGKKPIFLIKRQLEMMDDKNAIILDFFAGSGTTGHAVIQLNAEDGGHRKFILCQIDEPIDPIKKKDEYKFCLDNNLPPVISSITIERLNRAGESIKADIEQHNAKKDVVESDKKQLPDIGYKVFDTTPAPILTLDEENFQIAFPKEHTNAISRIYHMIFKVGVDEPTQVPIAIIDECMYKLGSNYYITDSHKVSEDVLLDALKDGRVYIDGWTASLDVSLQSQKDKVQIVF</sequence>
<dbReference type="AlphaFoldDB" id="A0A1B8PW41"/>
<dbReference type="PROSITE" id="PS00092">
    <property type="entry name" value="N6_MTASE"/>
    <property type="match status" value="1"/>
</dbReference>
<proteinExistence type="inferred from homology"/>
<comment type="caution">
    <text evidence="8">The sequence shown here is derived from an EMBL/GenBank/DDBJ whole genome shotgun (WGS) entry which is preliminary data.</text>
</comment>
<keyword evidence="5" id="KW-0949">S-adenosyl-L-methionine</keyword>
<comment type="similarity">
    <text evidence="1">Belongs to the N(4)/N(6)-methyltransferase family.</text>
</comment>
<dbReference type="GO" id="GO:0003677">
    <property type="term" value="F:DNA binding"/>
    <property type="evidence" value="ECO:0007669"/>
    <property type="project" value="InterPro"/>
</dbReference>
<evidence type="ECO:0000256" key="3">
    <source>
        <dbReference type="ARBA" id="ARBA00022603"/>
    </source>
</evidence>
<keyword evidence="4" id="KW-0808">Transferase</keyword>
<dbReference type="SUPFAM" id="SSF53335">
    <property type="entry name" value="S-adenosyl-L-methionine-dependent methyltransferases"/>
    <property type="match status" value="1"/>
</dbReference>
<dbReference type="GO" id="GO:0008170">
    <property type="term" value="F:N-methyltransferase activity"/>
    <property type="evidence" value="ECO:0007669"/>
    <property type="project" value="InterPro"/>
</dbReference>
<dbReference type="PRINTS" id="PR00506">
    <property type="entry name" value="D21N6MTFRASE"/>
</dbReference>
<feature type="domain" description="DNA methylase N-4/N-6" evidence="7">
    <location>
        <begin position="118"/>
        <end position="502"/>
    </location>
</feature>
<protein>
    <recommendedName>
        <fullName evidence="2">site-specific DNA-methyltransferase (adenine-specific)</fullName>
        <ecNumber evidence="2">2.1.1.72</ecNumber>
    </recommendedName>
</protein>
<evidence type="ECO:0000259" key="7">
    <source>
        <dbReference type="Pfam" id="PF01555"/>
    </source>
</evidence>
<dbReference type="InterPro" id="IPR002052">
    <property type="entry name" value="DNA_methylase_N6_adenine_CS"/>
</dbReference>
<dbReference type="GO" id="GO:0009007">
    <property type="term" value="F:site-specific DNA-methyltransferase (adenine-specific) activity"/>
    <property type="evidence" value="ECO:0007669"/>
    <property type="project" value="UniProtKB-EC"/>
</dbReference>
<dbReference type="RefSeq" id="WP_065256886.1">
    <property type="nucleotide sequence ID" value="NZ_JBPAGO010000002.1"/>
</dbReference>
<dbReference type="OrthoDB" id="9816043at2"/>
<dbReference type="EMBL" id="LZMS01000096">
    <property type="protein sequence ID" value="OBX59948.1"/>
    <property type="molecule type" value="Genomic_DNA"/>
</dbReference>
<accession>A0A1B8PW41</accession>